<dbReference type="EnsemblPlants" id="OMERI01G23030.1">
    <property type="protein sequence ID" value="OMERI01G23030.1"/>
    <property type="gene ID" value="OMERI01G23030"/>
</dbReference>
<comment type="pathway">
    <text evidence="1">Protein modification; protein ubiquitination.</text>
</comment>
<dbReference type="Gramene" id="OMERI01G23030.1">
    <property type="protein sequence ID" value="OMERI01G23030.1"/>
    <property type="gene ID" value="OMERI01G23030"/>
</dbReference>
<evidence type="ECO:0000313" key="5">
    <source>
        <dbReference type="Proteomes" id="UP000008021"/>
    </source>
</evidence>
<accession>A0A0E0C5K2</accession>
<evidence type="ECO:0000256" key="2">
    <source>
        <dbReference type="ARBA" id="ARBA00022786"/>
    </source>
</evidence>
<dbReference type="PANTHER" id="PTHR10706">
    <property type="entry name" value="F-BOX FAMILY PROTEIN"/>
    <property type="match status" value="1"/>
</dbReference>
<organism evidence="4">
    <name type="scientific">Oryza meridionalis</name>
    <dbReference type="NCBI Taxonomy" id="40149"/>
    <lineage>
        <taxon>Eukaryota</taxon>
        <taxon>Viridiplantae</taxon>
        <taxon>Streptophyta</taxon>
        <taxon>Embryophyta</taxon>
        <taxon>Tracheophyta</taxon>
        <taxon>Spermatophyta</taxon>
        <taxon>Magnoliopsida</taxon>
        <taxon>Liliopsida</taxon>
        <taxon>Poales</taxon>
        <taxon>Poaceae</taxon>
        <taxon>BOP clade</taxon>
        <taxon>Oryzoideae</taxon>
        <taxon>Oryzeae</taxon>
        <taxon>Oryzinae</taxon>
        <taxon>Oryza</taxon>
    </lineage>
</organism>
<protein>
    <recommendedName>
        <fullName evidence="3">F-box domain-containing protein</fullName>
    </recommendedName>
</protein>
<dbReference type="Proteomes" id="UP000008021">
    <property type="component" value="Chromosome 1"/>
</dbReference>
<dbReference type="SMART" id="SM00256">
    <property type="entry name" value="FBOX"/>
    <property type="match status" value="1"/>
</dbReference>
<keyword evidence="2" id="KW-0833">Ubl conjugation pathway</keyword>
<reference evidence="4" key="1">
    <citation type="submission" date="2015-04" db="UniProtKB">
        <authorList>
            <consortium name="EnsemblPlants"/>
        </authorList>
    </citation>
    <scope>IDENTIFICATION</scope>
</reference>
<dbReference type="AlphaFoldDB" id="A0A0E0C5K2"/>
<dbReference type="SUPFAM" id="SSF50965">
    <property type="entry name" value="Galactose oxidase, central domain"/>
    <property type="match status" value="1"/>
</dbReference>
<feature type="domain" description="F-box" evidence="3">
    <location>
        <begin position="62"/>
        <end position="103"/>
    </location>
</feature>
<name>A0A0E0C5K2_9ORYZ</name>
<evidence type="ECO:0000259" key="3">
    <source>
        <dbReference type="PROSITE" id="PS50181"/>
    </source>
</evidence>
<dbReference type="InterPro" id="IPR036047">
    <property type="entry name" value="F-box-like_dom_sf"/>
</dbReference>
<reference evidence="4" key="2">
    <citation type="submission" date="2018-05" db="EMBL/GenBank/DDBJ databases">
        <title>OmerRS3 (Oryza meridionalis Reference Sequence Version 3).</title>
        <authorList>
            <person name="Zhang J."/>
            <person name="Kudrna D."/>
            <person name="Lee S."/>
            <person name="Talag J."/>
            <person name="Welchert J."/>
            <person name="Wing R.A."/>
        </authorList>
    </citation>
    <scope>NUCLEOTIDE SEQUENCE [LARGE SCALE GENOMIC DNA]</scope>
    <source>
        <strain evidence="4">cv. OR44</strain>
    </source>
</reference>
<evidence type="ECO:0000313" key="4">
    <source>
        <dbReference type="EnsemblPlants" id="OMERI01G23030.1"/>
    </source>
</evidence>
<evidence type="ECO:0000256" key="1">
    <source>
        <dbReference type="ARBA" id="ARBA00004906"/>
    </source>
</evidence>
<dbReference type="CDD" id="cd09917">
    <property type="entry name" value="F-box_SF"/>
    <property type="match status" value="1"/>
</dbReference>
<dbReference type="InterPro" id="IPR045048">
    <property type="entry name" value="FBXO31/39"/>
</dbReference>
<proteinExistence type="predicted"/>
<dbReference type="InterPro" id="IPR011043">
    <property type="entry name" value="Gal_Oxase/kelch_b-propeller"/>
</dbReference>
<dbReference type="Pfam" id="PF12937">
    <property type="entry name" value="F-box-like"/>
    <property type="match status" value="1"/>
</dbReference>
<dbReference type="FunFam" id="1.20.1280.50:FF:000030">
    <property type="entry name" value="F-box/kelch-repeat protein At3g61590"/>
    <property type="match status" value="1"/>
</dbReference>
<dbReference type="SUPFAM" id="SSF81383">
    <property type="entry name" value="F-box domain"/>
    <property type="match status" value="1"/>
</dbReference>
<keyword evidence="5" id="KW-1185">Reference proteome</keyword>
<dbReference type="PROSITE" id="PS50181">
    <property type="entry name" value="FBOX"/>
    <property type="match status" value="1"/>
</dbReference>
<sequence>MDGAATGMERLCPHLMTDVMEDNSSWTALSIDHIRISAFNFGIVSEDNDEGKEFLLSLDTVVPDDILERIFTFLPIVSMIRSTAVCKRWHDIIYSSRFLWTHMLPQRPWYFMFTSNESAAGYAYDPILRKWNAISVSNPITKDCKRILEPPGAKFPDYSTIAIKSSSWVTAVEEVFIGWRGGDDSVICDGVLYCLIHSTGILGNIEPRHSIIMYDLIAGPSKASLMQSSIPAPCSLTCGRLLNLREKLVLVGGIAKQNRPDIIKGIGIWELHKKQWQEVGRMPHKLFQGFGEFDDVFASSGTDDLVYIQSYGATALLAFDTKQKQWKWSAKCPSFRLIIKLRVTAPRVALAQISRGETLAACAATFHPPSTPRRRQSSLLQRRAANWEGGGEDIVSRDPAKLTLGTRGRSGAWRCRSTAARVDRQGCNGSDALGSGFGVPNAGAQPRRRRWRLVAGEKVAAAVVVVPDLELPDPVRQWRCDRRKHAAPTDTTTCGRRSAWRVRHPLWGSRGNAVMALARRSMTSGTWPAWWRACCGGERQGEVVR</sequence>
<dbReference type="PANTHER" id="PTHR10706:SF130">
    <property type="entry name" value="F-BOX ONLY PROTEIN 31"/>
    <property type="match status" value="1"/>
</dbReference>
<dbReference type="Gene3D" id="1.20.1280.50">
    <property type="match status" value="1"/>
</dbReference>
<dbReference type="InterPro" id="IPR001810">
    <property type="entry name" value="F-box_dom"/>
</dbReference>